<dbReference type="Proteomes" id="UP000460549">
    <property type="component" value="Unassembled WGS sequence"/>
</dbReference>
<organism evidence="6 7">
    <name type="scientific">Bullifex porci</name>
    <dbReference type="NCBI Taxonomy" id="2606638"/>
    <lineage>
        <taxon>Bacteria</taxon>
        <taxon>Pseudomonadati</taxon>
        <taxon>Spirochaetota</taxon>
        <taxon>Spirochaetia</taxon>
        <taxon>Spirochaetales</taxon>
        <taxon>Spirochaetaceae</taxon>
        <taxon>Bullifex</taxon>
    </lineage>
</organism>
<accession>A0A7X2TPG3</accession>
<keyword evidence="3" id="KW-0949">S-adenosyl-L-methionine</keyword>
<evidence type="ECO:0000259" key="5">
    <source>
        <dbReference type="Pfam" id="PF10672"/>
    </source>
</evidence>
<keyword evidence="2" id="KW-0808">Transferase</keyword>
<reference evidence="6 7" key="1">
    <citation type="submission" date="2019-08" db="EMBL/GenBank/DDBJ databases">
        <title>In-depth cultivation of the pig gut microbiome towards novel bacterial diversity and tailored functional studies.</title>
        <authorList>
            <person name="Wylensek D."/>
            <person name="Hitch T.C.A."/>
            <person name="Clavel T."/>
        </authorList>
    </citation>
    <scope>NUCLEOTIDE SEQUENCE [LARGE SCALE GENOMIC DNA]</scope>
    <source>
        <strain evidence="6 7">NM-380-WT-3C1</strain>
    </source>
</reference>
<feature type="compositionally biased region" description="Basic and acidic residues" evidence="4">
    <location>
        <begin position="525"/>
        <end position="543"/>
    </location>
</feature>
<dbReference type="PANTHER" id="PTHR43042">
    <property type="entry name" value="SAM-DEPENDENT METHYLTRANSFERASE"/>
    <property type="match status" value="1"/>
</dbReference>
<dbReference type="Pfam" id="PF10672">
    <property type="entry name" value="Methyltrans_SAM"/>
    <property type="match status" value="1"/>
</dbReference>
<feature type="region of interest" description="Disordered" evidence="4">
    <location>
        <begin position="358"/>
        <end position="543"/>
    </location>
</feature>
<evidence type="ECO:0000256" key="2">
    <source>
        <dbReference type="ARBA" id="ARBA00022679"/>
    </source>
</evidence>
<sequence length="543" mass="64846">MIYYIKIMEEYVKKDFAKILKANALEARRWMNQSDSDVARIYDRNIESLQLTVELYGKYAKIVNYDENLSDENCEEAIDIVSRMVYVEREKIIFQDRKKRENKEQHEKLDERSVVVSVKENGLSFITDLTTHIDTGLFLDHVNTRLFVKENAFGLSVLNLFSYTGSFSVYAAAGGADSVTSVDLSNTYCEIAKQNLKNNGFLSEKAFPVITMDATVFIDKAIEENKKWDLIIFDPPSFSNSHKMEKPFDVKKDANIWFYKISKVLKQKGILIFSTNLATFSLDKTKLKKAYKITEITDDVRPIGFSSKKSGKSRVFIFEKIQDASTDIFRDNVIRKRKVERVKDEDFERLVLSMEKDDEDRKSSPRVDRKERSNDRQSRREDRPRFNRSEDSRSNRKSFSRDDDRRSYHDEGRKSYHRRDDEKRSYSYDDRRSKGRDDDRRSYNRFDDRPSYPRRDEERGFNRQDRRWDDRPRRDFDDRPSRDRGYDDRRRRDDRSFDSKRNDRDFSKSNPKSERRSVKPYGYDSIKKSRSRDEDTFFWRDDE</sequence>
<dbReference type="GO" id="GO:0032259">
    <property type="term" value="P:methylation"/>
    <property type="evidence" value="ECO:0007669"/>
    <property type="project" value="UniProtKB-KW"/>
</dbReference>
<name>A0A7X2TPG3_9SPIO</name>
<feature type="compositionally biased region" description="Basic and acidic residues" evidence="4">
    <location>
        <begin position="359"/>
        <end position="517"/>
    </location>
</feature>
<evidence type="ECO:0000256" key="4">
    <source>
        <dbReference type="SAM" id="MobiDB-lite"/>
    </source>
</evidence>
<dbReference type="SUPFAM" id="SSF53335">
    <property type="entry name" value="S-adenosyl-L-methionine-dependent methyltransferases"/>
    <property type="match status" value="1"/>
</dbReference>
<keyword evidence="1" id="KW-0489">Methyltransferase</keyword>
<evidence type="ECO:0000256" key="1">
    <source>
        <dbReference type="ARBA" id="ARBA00022603"/>
    </source>
</evidence>
<evidence type="ECO:0000313" key="6">
    <source>
        <dbReference type="EMBL" id="MSU05374.1"/>
    </source>
</evidence>
<dbReference type="CDD" id="cd02440">
    <property type="entry name" value="AdoMet_MTases"/>
    <property type="match status" value="1"/>
</dbReference>
<proteinExistence type="predicted"/>
<dbReference type="InterPro" id="IPR029063">
    <property type="entry name" value="SAM-dependent_MTases_sf"/>
</dbReference>
<protein>
    <recommendedName>
        <fullName evidence="5">S-adenosylmethionine-dependent methyltransferase domain-containing protein</fullName>
    </recommendedName>
</protein>
<evidence type="ECO:0000256" key="3">
    <source>
        <dbReference type="ARBA" id="ARBA00022691"/>
    </source>
</evidence>
<feature type="domain" description="S-adenosylmethionine-dependent methyltransferase" evidence="5">
    <location>
        <begin position="115"/>
        <end position="241"/>
    </location>
</feature>
<dbReference type="AlphaFoldDB" id="A0A7X2TPG3"/>
<dbReference type="PANTHER" id="PTHR43042:SF3">
    <property type="entry name" value="RIBOSOMAL RNA LARGE SUBUNIT METHYLTRANSFERASE YWBD-RELATED"/>
    <property type="match status" value="1"/>
</dbReference>
<comment type="caution">
    <text evidence="6">The sequence shown here is derived from an EMBL/GenBank/DDBJ whole genome shotgun (WGS) entry which is preliminary data.</text>
</comment>
<keyword evidence="7" id="KW-1185">Reference proteome</keyword>
<dbReference type="GO" id="GO:0008168">
    <property type="term" value="F:methyltransferase activity"/>
    <property type="evidence" value="ECO:0007669"/>
    <property type="project" value="UniProtKB-KW"/>
</dbReference>
<gene>
    <name evidence="6" type="ORF">FYJ80_01055</name>
</gene>
<dbReference type="Gene3D" id="3.40.50.150">
    <property type="entry name" value="Vaccinia Virus protein VP39"/>
    <property type="match status" value="1"/>
</dbReference>
<dbReference type="InterPro" id="IPR019614">
    <property type="entry name" value="SAM-dep_methyl-trfase"/>
</dbReference>
<dbReference type="EMBL" id="VUNN01000001">
    <property type="protein sequence ID" value="MSU05374.1"/>
    <property type="molecule type" value="Genomic_DNA"/>
</dbReference>
<evidence type="ECO:0000313" key="7">
    <source>
        <dbReference type="Proteomes" id="UP000460549"/>
    </source>
</evidence>
<dbReference type="Gene3D" id="3.30.750.80">
    <property type="entry name" value="RNA methyltransferase domain (HRMD) like"/>
    <property type="match status" value="1"/>
</dbReference>